<dbReference type="Proteomes" id="UP000688947">
    <property type="component" value="Unassembled WGS sequence"/>
</dbReference>
<sequence length="73" mass="8336">MTSIWHTLIVVAILLVGGDADEAADSQVTFMESVLLIRLINADYDSNRGSSSKRFLRRIYNKFRPDFDNELDD</sequence>
<dbReference type="EMBL" id="RCMV01000022">
    <property type="protein sequence ID" value="KAG3228036.1"/>
    <property type="molecule type" value="Genomic_DNA"/>
</dbReference>
<dbReference type="Proteomes" id="UP000736787">
    <property type="component" value="Unassembled WGS sequence"/>
</dbReference>
<evidence type="ECO:0000256" key="1">
    <source>
        <dbReference type="SAM" id="SignalP"/>
    </source>
</evidence>
<comment type="caution">
    <text evidence="8">The sequence shown here is derived from an EMBL/GenBank/DDBJ whole genome shotgun (WGS) entry which is preliminary data.</text>
</comment>
<dbReference type="Proteomes" id="UP000760860">
    <property type="component" value="Unassembled WGS sequence"/>
</dbReference>
<dbReference type="VEuPathDB" id="FungiDB:PC110_g8175"/>
<dbReference type="EMBL" id="JAENGZ010000028">
    <property type="protein sequence ID" value="KAG6972895.1"/>
    <property type="molecule type" value="Genomic_DNA"/>
</dbReference>
<dbReference type="OrthoDB" id="10274510at2759"/>
<feature type="chain" id="PRO_5040067944" description="RxLR effector protein" evidence="1">
    <location>
        <begin position="21"/>
        <end position="73"/>
    </location>
</feature>
<accession>A0A329SIZ2</accession>
<evidence type="ECO:0000313" key="5">
    <source>
        <dbReference type="EMBL" id="KAG2996569.1"/>
    </source>
</evidence>
<evidence type="ECO:0000313" key="7">
    <source>
        <dbReference type="EMBL" id="KAG6972895.1"/>
    </source>
</evidence>
<name>A0A329SIZ2_9STRA</name>
<dbReference type="Proteomes" id="UP000774804">
    <property type="component" value="Unassembled WGS sequence"/>
</dbReference>
<keyword evidence="1" id="KW-0732">Signal</keyword>
<dbReference type="EMBL" id="MJFZ01000165">
    <property type="protein sequence ID" value="RAW35532.1"/>
    <property type="molecule type" value="Genomic_DNA"/>
</dbReference>
<dbReference type="Proteomes" id="UP000735874">
    <property type="component" value="Unassembled WGS sequence"/>
</dbReference>
<dbReference type="EMBL" id="RCML01000035">
    <property type="protein sequence ID" value="KAG2996569.1"/>
    <property type="molecule type" value="Genomic_DNA"/>
</dbReference>
<evidence type="ECO:0008006" key="10">
    <source>
        <dbReference type="Google" id="ProtNLM"/>
    </source>
</evidence>
<evidence type="ECO:0000313" key="9">
    <source>
        <dbReference type="Proteomes" id="UP000251314"/>
    </source>
</evidence>
<protein>
    <recommendedName>
        <fullName evidence="10">RxLR effector protein</fullName>
    </recommendedName>
</protein>
<evidence type="ECO:0000313" key="3">
    <source>
        <dbReference type="EMBL" id="KAG2940718.1"/>
    </source>
</evidence>
<reference evidence="2" key="2">
    <citation type="submission" date="2018-10" db="EMBL/GenBank/DDBJ databases">
        <title>Effector identification in a new, highly contiguous assembly of the strawberry crown rot pathogen Phytophthora cactorum.</title>
        <authorList>
            <person name="Armitage A.D."/>
            <person name="Nellist C.F."/>
            <person name="Bates H."/>
            <person name="Vickerstaff R.J."/>
            <person name="Harrison R.J."/>
        </authorList>
    </citation>
    <scope>NUCLEOTIDE SEQUENCE</scope>
    <source>
        <strain evidence="2">15-7</strain>
        <strain evidence="3">4032</strain>
        <strain evidence="4">4040</strain>
        <strain evidence="5">P415</strain>
        <strain evidence="6">P421</strain>
    </source>
</reference>
<feature type="signal peptide" evidence="1">
    <location>
        <begin position="1"/>
        <end position="20"/>
    </location>
</feature>
<dbReference type="EMBL" id="RCMG01000041">
    <property type="protein sequence ID" value="KAG2866353.1"/>
    <property type="molecule type" value="Genomic_DNA"/>
</dbReference>
<keyword evidence="9" id="KW-1185">Reference proteome</keyword>
<gene>
    <name evidence="7" type="ORF">JG687_00001243</name>
    <name evidence="8" type="ORF">PC110_g8175</name>
    <name evidence="2" type="ORF">PC113_g2882</name>
    <name evidence="3" type="ORF">PC115_g2366</name>
    <name evidence="4" type="ORF">PC117_g4115</name>
    <name evidence="5" type="ORF">PC118_g2379</name>
    <name evidence="6" type="ORF">PC129_g1445</name>
</gene>
<proteinExistence type="predicted"/>
<evidence type="ECO:0000313" key="8">
    <source>
        <dbReference type="EMBL" id="RAW35532.1"/>
    </source>
</evidence>
<dbReference type="Proteomes" id="UP000251314">
    <property type="component" value="Unassembled WGS sequence"/>
</dbReference>
<dbReference type="EMBL" id="RCMK01000063">
    <property type="protein sequence ID" value="KAG2950811.1"/>
    <property type="molecule type" value="Genomic_DNA"/>
</dbReference>
<dbReference type="EMBL" id="RCMI01000034">
    <property type="protein sequence ID" value="KAG2940718.1"/>
    <property type="molecule type" value="Genomic_DNA"/>
</dbReference>
<dbReference type="Proteomes" id="UP000697107">
    <property type="component" value="Unassembled WGS sequence"/>
</dbReference>
<reference evidence="7" key="3">
    <citation type="submission" date="2021-01" db="EMBL/GenBank/DDBJ databases">
        <title>Phytophthora aleatoria, a newly-described species from Pinus radiata is distinct from Phytophthora cactorum isolates based on comparative genomics.</title>
        <authorList>
            <person name="Mcdougal R."/>
            <person name="Panda P."/>
            <person name="Williams N."/>
            <person name="Studholme D.J."/>
        </authorList>
    </citation>
    <scope>NUCLEOTIDE SEQUENCE</scope>
    <source>
        <strain evidence="7">NZFS 3830</strain>
    </source>
</reference>
<evidence type="ECO:0000313" key="4">
    <source>
        <dbReference type="EMBL" id="KAG2950811.1"/>
    </source>
</evidence>
<reference evidence="8 9" key="1">
    <citation type="submission" date="2018-01" db="EMBL/GenBank/DDBJ databases">
        <title>Draft genome of the strawberry crown rot pathogen Phytophthora cactorum.</title>
        <authorList>
            <person name="Armitage A.D."/>
            <person name="Lysoe E."/>
            <person name="Nellist C.F."/>
            <person name="Harrison R.J."/>
            <person name="Brurberg M.B."/>
        </authorList>
    </citation>
    <scope>NUCLEOTIDE SEQUENCE [LARGE SCALE GENOMIC DNA]</scope>
    <source>
        <strain evidence="8 9">10300</strain>
    </source>
</reference>
<evidence type="ECO:0000313" key="6">
    <source>
        <dbReference type="EMBL" id="KAG3228036.1"/>
    </source>
</evidence>
<evidence type="ECO:0000313" key="2">
    <source>
        <dbReference type="EMBL" id="KAG2866353.1"/>
    </source>
</evidence>
<dbReference type="AlphaFoldDB" id="A0A329SIZ2"/>
<organism evidence="8 9">
    <name type="scientific">Phytophthora cactorum</name>
    <dbReference type="NCBI Taxonomy" id="29920"/>
    <lineage>
        <taxon>Eukaryota</taxon>
        <taxon>Sar</taxon>
        <taxon>Stramenopiles</taxon>
        <taxon>Oomycota</taxon>
        <taxon>Peronosporomycetes</taxon>
        <taxon>Peronosporales</taxon>
        <taxon>Peronosporaceae</taxon>
        <taxon>Phytophthora</taxon>
    </lineage>
</organism>